<proteinExistence type="predicted"/>
<dbReference type="KEGG" id="dth:DICTH_0212"/>
<keyword evidence="2" id="KW-1185">Reference proteome</keyword>
<dbReference type="Proteomes" id="UP000001733">
    <property type="component" value="Chromosome"/>
</dbReference>
<dbReference type="AlphaFoldDB" id="B5YBY7"/>
<sequence length="507" mass="60281">MPKEISYINRIISAYGSYAKPFLNWILETGRISSAWKTYFLALKLYWKGEYFLALSKLEKALNKCNNSKTLYYLVLTQKLAFLSRVNSKEGVELFHKLKQEFPYIPSYVRNIAVSSLLHYYATIFPSNLPKFRIWSNSYHLDSSSQVFIFLGKAREEIKKENIRKAIFYYVKAFRTSLSIPHPTGIINSLNNLSWNLKERHPKFSLSLAKKAVYYCALYREDLSYDFAVLDTLFEVQRINNDLSICETSMIIKHYYKFLSDSSGNYNKQHYRKTFESSKRFCFDLEPSFYKNNGELRDLNKVSNIKPDFNNLPLEVLIELRRINILKNFQRTIEKLNNVSKDARENLILSSFMSLCDRKSLFPSTYKKIKNILDFSENIKRLINFAKRDFEVIRFLSYISNDHPFFEARMDLAKKFLETLLPEKREFFISFYLSLKEKEKELIDAFVRNYVRYDRDWHIKIPTPAEIVSFVKGFQLKELPSSLAYFCFERRERRNFNKIINEMMVNA</sequence>
<organism evidence="1 2">
    <name type="scientific">Dictyoglomus thermophilum (strain ATCC 35947 / DSM 3960 / H-6-12)</name>
    <dbReference type="NCBI Taxonomy" id="309799"/>
    <lineage>
        <taxon>Bacteria</taxon>
        <taxon>Pseudomonadati</taxon>
        <taxon>Dictyoglomota</taxon>
        <taxon>Dictyoglomia</taxon>
        <taxon>Dictyoglomales</taxon>
        <taxon>Dictyoglomaceae</taxon>
        <taxon>Dictyoglomus</taxon>
    </lineage>
</organism>
<dbReference type="PaxDb" id="309799-DICTH_0212"/>
<reference evidence="1 2" key="1">
    <citation type="journal article" date="2014" name="Genome Announc.">
        <title>Complete Genome Sequence of the Extreme Thermophile Dictyoglomus thermophilum H-6-12.</title>
        <authorList>
            <person name="Coil D.A."/>
            <person name="Badger J.H."/>
            <person name="Forberger H.C."/>
            <person name="Riggs F."/>
            <person name="Madupu R."/>
            <person name="Fedorova N."/>
            <person name="Ward N."/>
            <person name="Robb F.T."/>
            <person name="Eisen J.A."/>
        </authorList>
    </citation>
    <scope>NUCLEOTIDE SEQUENCE [LARGE SCALE GENOMIC DNA]</scope>
    <source>
        <strain evidence="2">ATCC 35947 / DSM 3960 / H-6-12</strain>
    </source>
</reference>
<dbReference type="OrthoDB" id="9815113at2"/>
<evidence type="ECO:0000313" key="2">
    <source>
        <dbReference type="Proteomes" id="UP000001733"/>
    </source>
</evidence>
<dbReference type="STRING" id="309799.DICTH_0212"/>
<name>B5YBY7_DICT6</name>
<accession>B5YBY7</accession>
<gene>
    <name evidence="1" type="ordered locus">DICTH_0212</name>
</gene>
<evidence type="ECO:0000313" key="1">
    <source>
        <dbReference type="EMBL" id="ACI19100.1"/>
    </source>
</evidence>
<dbReference type="HOGENOM" id="CLU_036791_0_0_0"/>
<dbReference type="RefSeq" id="WP_012547732.1">
    <property type="nucleotide sequence ID" value="NC_011297.1"/>
</dbReference>
<dbReference type="EMBL" id="CP001146">
    <property type="protein sequence ID" value="ACI19100.1"/>
    <property type="molecule type" value="Genomic_DNA"/>
</dbReference>
<protein>
    <submittedName>
        <fullName evidence="1">Uncharacterized protein</fullName>
    </submittedName>
</protein>
<dbReference type="eggNOG" id="COG1547">
    <property type="taxonomic scope" value="Bacteria"/>
</dbReference>